<evidence type="ECO:0000256" key="1">
    <source>
        <dbReference type="ARBA" id="ARBA00004245"/>
    </source>
</evidence>
<feature type="domain" description="Katanin p80 subunit C-terminal" evidence="5">
    <location>
        <begin position="443"/>
        <end position="537"/>
    </location>
</feature>
<dbReference type="GO" id="GO:0007019">
    <property type="term" value="P:microtubule depolymerization"/>
    <property type="evidence" value="ECO:0007669"/>
    <property type="project" value="TreeGrafter"/>
</dbReference>
<keyword evidence="2" id="KW-0963">Cytoplasm</keyword>
<evidence type="ECO:0000259" key="5">
    <source>
        <dbReference type="Pfam" id="PF13925"/>
    </source>
</evidence>
<dbReference type="PANTHER" id="PTHR19845">
    <property type="entry name" value="KATANIN P80 SUBUNIT"/>
    <property type="match status" value="1"/>
</dbReference>
<feature type="region of interest" description="Disordered" evidence="4">
    <location>
        <begin position="63"/>
        <end position="102"/>
    </location>
</feature>
<dbReference type="AlphaFoldDB" id="A0A0R3SWH0"/>
<keyword evidence="3" id="KW-0206">Cytoskeleton</keyword>
<feature type="compositionally biased region" description="Polar residues" evidence="4">
    <location>
        <begin position="318"/>
        <end position="339"/>
    </location>
</feature>
<feature type="domain" description="Katanin p80 subunit C-terminal" evidence="5">
    <location>
        <begin position="359"/>
        <end position="410"/>
    </location>
</feature>
<dbReference type="PANTHER" id="PTHR19845:SF0">
    <property type="entry name" value="KATANIN P80 WD40 REPEAT-CONTAINING SUBUNIT B1"/>
    <property type="match status" value="1"/>
</dbReference>
<evidence type="ECO:0000256" key="3">
    <source>
        <dbReference type="ARBA" id="ARBA00023212"/>
    </source>
</evidence>
<protein>
    <submittedName>
        <fullName evidence="8">Katanin_con80 domain-containing protein</fullName>
    </submittedName>
</protein>
<feature type="compositionally biased region" description="Polar residues" evidence="4">
    <location>
        <begin position="66"/>
        <end position="85"/>
    </location>
</feature>
<evidence type="ECO:0000313" key="8">
    <source>
        <dbReference type="WBParaSite" id="HDID_0001003001-mRNA-1"/>
    </source>
</evidence>
<organism evidence="8">
    <name type="scientific">Hymenolepis diminuta</name>
    <name type="common">Rat tapeworm</name>
    <dbReference type="NCBI Taxonomy" id="6216"/>
    <lineage>
        <taxon>Eukaryota</taxon>
        <taxon>Metazoa</taxon>
        <taxon>Spiralia</taxon>
        <taxon>Lophotrochozoa</taxon>
        <taxon>Platyhelminthes</taxon>
        <taxon>Cestoda</taxon>
        <taxon>Eucestoda</taxon>
        <taxon>Cyclophyllidea</taxon>
        <taxon>Hymenolepididae</taxon>
        <taxon>Hymenolepis</taxon>
    </lineage>
</organism>
<feature type="compositionally biased region" description="Polar residues" evidence="4">
    <location>
        <begin position="198"/>
        <end position="218"/>
    </location>
</feature>
<evidence type="ECO:0000256" key="2">
    <source>
        <dbReference type="ARBA" id="ARBA00022490"/>
    </source>
</evidence>
<dbReference type="GO" id="GO:0008017">
    <property type="term" value="F:microtubule binding"/>
    <property type="evidence" value="ECO:0007669"/>
    <property type="project" value="InterPro"/>
</dbReference>
<comment type="subcellular location">
    <subcellularLocation>
        <location evidence="1">Cytoplasm</location>
        <location evidence="1">Cytoskeleton</location>
    </subcellularLocation>
</comment>
<proteinExistence type="predicted"/>
<dbReference type="InterPro" id="IPR028021">
    <property type="entry name" value="Katanin_C-terminal"/>
</dbReference>
<gene>
    <name evidence="6" type="ORF">HDID_LOCUS10028</name>
</gene>
<evidence type="ECO:0000313" key="6">
    <source>
        <dbReference type="EMBL" id="VDL62549.1"/>
    </source>
</evidence>
<dbReference type="EMBL" id="UYSG01011492">
    <property type="protein sequence ID" value="VDL62549.1"/>
    <property type="molecule type" value="Genomic_DNA"/>
</dbReference>
<name>A0A0R3SWH0_HYMDI</name>
<dbReference type="STRING" id="6216.A0A0R3SWH0"/>
<reference evidence="6 7" key="2">
    <citation type="submission" date="2018-11" db="EMBL/GenBank/DDBJ databases">
        <authorList>
            <consortium name="Pathogen Informatics"/>
        </authorList>
    </citation>
    <scope>NUCLEOTIDE SEQUENCE [LARGE SCALE GENOMIC DNA]</scope>
</reference>
<dbReference type="WBParaSite" id="HDID_0001003001-mRNA-1">
    <property type="protein sequence ID" value="HDID_0001003001-mRNA-1"/>
    <property type="gene ID" value="HDID_0001003001"/>
</dbReference>
<dbReference type="Pfam" id="PF13925">
    <property type="entry name" value="Katanin_con80"/>
    <property type="match status" value="2"/>
</dbReference>
<dbReference type="Proteomes" id="UP000274504">
    <property type="component" value="Unassembled WGS sequence"/>
</dbReference>
<sequence>MSCLETIQVGWRGGGGLVDIAVAPAFNQLVGASITNSAVTTYIADVKSCVPFTSPSSPSYIGGRISDSNIPTGIPTTSSAGSSSPDEPAPFQPSRYKSEMCRPGATSVRKSFSLRGESNRPCVVPIGTALYRVSICRVDVDRDIYCDLDDSSKSSSAMTSDIASESDDPRPVIDDLVTYNRVFKPKRAIARSPTRVTSTIRTVGQQQVSATQSLSSVRPPQKLFPSKEGEDVEEDDVPFSPPPTAAAAANVIPDIEKAVVSAAAGEDKVEISDFLPQSAAPQNSGNNDTFAGMWSMMSGDGSNNNGKVISKGTAQPPVRNTNNQTTAPSSKETSATTTAGCRGGGSGEAATLQRLRTPHGALMSVLVARQKSLTTVRMLWPRENFKACVESAILMQDQAIFVDVLRVLLAYRKFFRVLIDPNVSNHVLTSKDSPQNPHDWTKLTILIQGQDTKQWSLDLVALLLPQLSKLVWSKYPTYVETTCQAVRIILKNFANLIRQTISADYAIGVDISREERQAKCQTCATHLEAIRSAFETKEVAAKAGQYGPEVFALFSLLQ</sequence>
<feature type="region of interest" description="Disordered" evidence="4">
    <location>
        <begin position="302"/>
        <end position="348"/>
    </location>
</feature>
<accession>A0A0R3SWH0</accession>
<dbReference type="OrthoDB" id="10251605at2759"/>
<evidence type="ECO:0000256" key="4">
    <source>
        <dbReference type="SAM" id="MobiDB-lite"/>
    </source>
</evidence>
<feature type="compositionally biased region" description="Low complexity" evidence="4">
    <location>
        <begin position="153"/>
        <end position="163"/>
    </location>
</feature>
<evidence type="ECO:0000313" key="7">
    <source>
        <dbReference type="Proteomes" id="UP000274504"/>
    </source>
</evidence>
<dbReference type="GO" id="GO:0008352">
    <property type="term" value="C:katanin complex"/>
    <property type="evidence" value="ECO:0007669"/>
    <property type="project" value="TreeGrafter"/>
</dbReference>
<feature type="region of interest" description="Disordered" evidence="4">
    <location>
        <begin position="198"/>
        <end position="237"/>
    </location>
</feature>
<feature type="region of interest" description="Disordered" evidence="4">
    <location>
        <begin position="149"/>
        <end position="170"/>
    </location>
</feature>
<reference evidence="8" key="1">
    <citation type="submission" date="2017-02" db="UniProtKB">
        <authorList>
            <consortium name="WormBaseParasite"/>
        </authorList>
    </citation>
    <scope>IDENTIFICATION</scope>
</reference>